<evidence type="ECO:0000313" key="2">
    <source>
        <dbReference type="Proteomes" id="UP000221837"/>
    </source>
</evidence>
<dbReference type="OrthoDB" id="35409at10239"/>
<proteinExistence type="predicted"/>
<gene>
    <name evidence="1" type="ORF">BF_0181</name>
</gene>
<accession>A0A1S6UAE7</accession>
<sequence>MKTFEEWKMHFAYHFTNFLISIDTPEEHWFSTIQGEISPWEDEKDSENPMLDWKNTPPKEAVKEAISYWEE</sequence>
<organism evidence="1 2">
    <name type="scientific">Serratia phage BF</name>
    <dbReference type="NCBI Taxonomy" id="1962671"/>
    <lineage>
        <taxon>Viruses</taxon>
        <taxon>Duplodnaviria</taxon>
        <taxon>Heunggongvirae</taxon>
        <taxon>Uroviricota</taxon>
        <taxon>Caudoviricetes</taxon>
        <taxon>Eneladusvirus</taxon>
        <taxon>Eneladusvirus BF</taxon>
    </lineage>
</organism>
<keyword evidence="2" id="KW-1185">Reference proteome</keyword>
<dbReference type="Proteomes" id="UP000221837">
    <property type="component" value="Genome"/>
</dbReference>
<reference evidence="1" key="1">
    <citation type="submission" date="2017-02" db="EMBL/GenBank/DDBJ databases">
        <title>Genome sequence of Serratia marcescens phage BF.</title>
        <authorList>
            <person name="Casey E."/>
            <person name="Fitzgerald B."/>
            <person name="Mahony J."/>
            <person name="Lugli G."/>
            <person name="Ventura M."/>
            <person name="van Sinderen D."/>
        </authorList>
    </citation>
    <scope>NUCLEOTIDE SEQUENCE [LARGE SCALE GENOMIC DNA]</scope>
</reference>
<dbReference type="EMBL" id="KY630187">
    <property type="protein sequence ID" value="AQW88706.1"/>
    <property type="molecule type" value="Genomic_DNA"/>
</dbReference>
<evidence type="ECO:0000313" key="1">
    <source>
        <dbReference type="EMBL" id="AQW88706.1"/>
    </source>
</evidence>
<protein>
    <submittedName>
        <fullName evidence="1">Uncharacterized protein</fullName>
    </submittedName>
</protein>
<name>A0A1S6UAE7_9CAUD</name>